<evidence type="ECO:0000256" key="1">
    <source>
        <dbReference type="ARBA" id="ARBA00005724"/>
    </source>
</evidence>
<sequence length="916" mass="100580">MAQETSSKKAQPPLVDNLLQYGKLAFDPSLPEATRQSNQSKFNTLIESTSVLALIPALNLLVQPSRTEPWLRAPLISALATLPLRERGVQHTIEFVLSVHPSSAGFDETRKAGRGSGISHEALNAASRLLSSPPAGMSPERWFSGIAPQLFALLQGEGEPEMDRAAAFIIGFGILGRKQYGAPGMPGWKAFVEPIFRSIDPAIVSPNAEVESVEEEIVSLSPRKILVPSLQVAKSLQRLTALVTSHPHPSLTRRLLGPILLPLWSLSSWYQSNDYIDKSYRKPARNLLKTLLQLSSSSSQLPSRPNQQPSNSSNISIIAQNLMFRGRSDPGALTWIYTESSDGGIQIEERAINESNELTAMESDLASIDGATAAFIALIESVSDFDTEISHLFIDLCRKWLKDSEKNRPGSVVLTLLEPTEPTNSAEKRLIEAKIMQRMMTSVPEKLVSDSRQVLDLVNQILSGFNTDEVNDNGDEDIAAIALSLLNIILTSSASLKTPDSEQVLEEIQASLHSISKKTELDISSTAQNLLLLIKFRDTLNDPGNVTPSITKDQQVEDRKSYSLAMSYLTSADSPPPVRVQGLELISALVRSRSSVVDIPALLVLFSSLLQDSDEYIYLRVIKSFIELSDKHPKAILNDLIDRYVDPNEESELDQRLRFGEALLQVIENVSSGFSGEIAKAVCEGLLSIAGRRGYRPKSEQEQEKRNRLRQEKNKEAEDAWDGPVPQLEDDAPESQEDYEILSQIVSGWESKRGSEDVRIRASALSILGTAIEENVAGIGSSLISTAIDLSIHILTLEPEPEKGILRRSAILLIMCFVRALNSAREQGRKLGFGLVGKNLEDVQRILGYVEGTDNDGLVRQHAKDVIDGLQAWQINTLLPSQTGQTELQELAGLSIKPGGRNGSNARIGPRIEEIE</sequence>
<dbReference type="InterPro" id="IPR019414">
    <property type="entry name" value="Rtp1_C2"/>
</dbReference>
<dbReference type="AlphaFoldDB" id="A0A2T3B5P7"/>
<comment type="similarity">
    <text evidence="1">Belongs to the Tango6 family.</text>
</comment>
<evidence type="ECO:0000313" key="6">
    <source>
        <dbReference type="Proteomes" id="UP000241818"/>
    </source>
</evidence>
<dbReference type="PANTHER" id="PTHR20959">
    <property type="entry name" value="TRANSPORT AND GOLGI ORGANIZATION PROTEIN 6 FAMILY MEMBER"/>
    <property type="match status" value="1"/>
</dbReference>
<dbReference type="RefSeq" id="XP_024722221.1">
    <property type="nucleotide sequence ID" value="XM_024870111.1"/>
</dbReference>
<accession>A0A2T3B5P7</accession>
<evidence type="ECO:0000259" key="4">
    <source>
        <dbReference type="Pfam" id="PF10363"/>
    </source>
</evidence>
<dbReference type="InterPro" id="IPR016024">
    <property type="entry name" value="ARM-type_fold"/>
</dbReference>
<dbReference type="OrthoDB" id="39591at2759"/>
<dbReference type="InterPro" id="IPR019451">
    <property type="entry name" value="Rtp1_C1"/>
</dbReference>
<evidence type="ECO:0008006" key="7">
    <source>
        <dbReference type="Google" id="ProtNLM"/>
    </source>
</evidence>
<dbReference type="InParanoid" id="A0A2T3B5P7"/>
<protein>
    <recommendedName>
        <fullName evidence="7">RNA polymerase II assembly factor Rtp1 C-terminal domain-containing protein</fullName>
    </recommendedName>
</protein>
<evidence type="ECO:0000259" key="3">
    <source>
        <dbReference type="Pfam" id="PF10304"/>
    </source>
</evidence>
<dbReference type="EMBL" id="KZ679009">
    <property type="protein sequence ID" value="PSS22066.1"/>
    <property type="molecule type" value="Genomic_DNA"/>
</dbReference>
<keyword evidence="6" id="KW-1185">Reference proteome</keyword>
<feature type="domain" description="RNA polymerase II assembly factor Rtp1 C-terminal" evidence="3">
    <location>
        <begin position="839"/>
        <end position="872"/>
    </location>
</feature>
<feature type="compositionally biased region" description="Basic and acidic residues" evidence="2">
    <location>
        <begin position="697"/>
        <end position="718"/>
    </location>
</feature>
<dbReference type="STRING" id="857342.A0A2T3B5P7"/>
<evidence type="ECO:0000313" key="5">
    <source>
        <dbReference type="EMBL" id="PSS22066.1"/>
    </source>
</evidence>
<reference evidence="5 6" key="1">
    <citation type="journal article" date="2018" name="New Phytol.">
        <title>Comparative genomics and transcriptomics depict ericoid mycorrhizal fungi as versatile saprotrophs and plant mutualists.</title>
        <authorList>
            <person name="Martino E."/>
            <person name="Morin E."/>
            <person name="Grelet G.A."/>
            <person name="Kuo A."/>
            <person name="Kohler A."/>
            <person name="Daghino S."/>
            <person name="Barry K.W."/>
            <person name="Cichocki N."/>
            <person name="Clum A."/>
            <person name="Dockter R.B."/>
            <person name="Hainaut M."/>
            <person name="Kuo R.C."/>
            <person name="LaButti K."/>
            <person name="Lindahl B.D."/>
            <person name="Lindquist E.A."/>
            <person name="Lipzen A."/>
            <person name="Khouja H.R."/>
            <person name="Magnuson J."/>
            <person name="Murat C."/>
            <person name="Ohm R.A."/>
            <person name="Singer S.W."/>
            <person name="Spatafora J.W."/>
            <person name="Wang M."/>
            <person name="Veneault-Fourrey C."/>
            <person name="Henrissat B."/>
            <person name="Grigoriev I.V."/>
            <person name="Martin F.M."/>
            <person name="Perotto S."/>
        </authorList>
    </citation>
    <scope>NUCLEOTIDE SEQUENCE [LARGE SCALE GENOMIC DNA]</scope>
    <source>
        <strain evidence="5 6">ATCC 22711</strain>
    </source>
</reference>
<dbReference type="Pfam" id="PF10304">
    <property type="entry name" value="RTP1_C2"/>
    <property type="match status" value="1"/>
</dbReference>
<feature type="region of interest" description="Disordered" evidence="2">
    <location>
        <begin position="697"/>
        <end position="734"/>
    </location>
</feature>
<dbReference type="FunCoup" id="A0A2T3B5P7">
    <property type="interactions" value="72"/>
</dbReference>
<dbReference type="SUPFAM" id="SSF48371">
    <property type="entry name" value="ARM repeat"/>
    <property type="match status" value="1"/>
</dbReference>
<name>A0A2T3B5P7_AMORE</name>
<organism evidence="5 6">
    <name type="scientific">Amorphotheca resinae ATCC 22711</name>
    <dbReference type="NCBI Taxonomy" id="857342"/>
    <lineage>
        <taxon>Eukaryota</taxon>
        <taxon>Fungi</taxon>
        <taxon>Dikarya</taxon>
        <taxon>Ascomycota</taxon>
        <taxon>Pezizomycotina</taxon>
        <taxon>Leotiomycetes</taxon>
        <taxon>Helotiales</taxon>
        <taxon>Amorphothecaceae</taxon>
        <taxon>Amorphotheca</taxon>
    </lineage>
</organism>
<dbReference type="PANTHER" id="PTHR20959:SF1">
    <property type="entry name" value="TRANSPORT AND GOLGI ORGANIZATION PROTEIN 6 HOMOLOG"/>
    <property type="match status" value="1"/>
</dbReference>
<gene>
    <name evidence="5" type="ORF">M430DRAFT_98292</name>
</gene>
<dbReference type="InterPro" id="IPR039600">
    <property type="entry name" value="TANGO6/Rtp1"/>
</dbReference>
<dbReference type="GeneID" id="36578192"/>
<dbReference type="GO" id="GO:0009306">
    <property type="term" value="P:protein secretion"/>
    <property type="evidence" value="ECO:0007669"/>
    <property type="project" value="TreeGrafter"/>
</dbReference>
<evidence type="ECO:0000256" key="2">
    <source>
        <dbReference type="SAM" id="MobiDB-lite"/>
    </source>
</evidence>
<proteinExistence type="inferred from homology"/>
<dbReference type="Proteomes" id="UP000241818">
    <property type="component" value="Unassembled WGS sequence"/>
</dbReference>
<dbReference type="Pfam" id="PF10363">
    <property type="entry name" value="RTP1_C1"/>
    <property type="match status" value="1"/>
</dbReference>
<feature type="domain" description="RNA polymerase II assembly factor Rtp1 C-terminal" evidence="4">
    <location>
        <begin position="572"/>
        <end position="669"/>
    </location>
</feature>